<keyword evidence="9 14" id="KW-0560">Oxidoreductase</keyword>
<dbReference type="GO" id="GO:0005506">
    <property type="term" value="F:iron ion binding"/>
    <property type="evidence" value="ECO:0007669"/>
    <property type="project" value="InterPro"/>
</dbReference>
<dbReference type="Pfam" id="PF00067">
    <property type="entry name" value="p450"/>
    <property type="match status" value="1"/>
</dbReference>
<reference evidence="15" key="1">
    <citation type="journal article" name="BMC Genomics">
        <title>Long-read sequencing and de novo genome assembly of marine medaka (Oryzias melastigma).</title>
        <authorList>
            <person name="Liang P."/>
            <person name="Saqib H.S.A."/>
            <person name="Ni X."/>
            <person name="Shen Y."/>
        </authorList>
    </citation>
    <scope>NUCLEOTIDE SEQUENCE</scope>
    <source>
        <strain evidence="15">Bigg-433</strain>
    </source>
</reference>
<evidence type="ECO:0000256" key="6">
    <source>
        <dbReference type="ARBA" id="ARBA00022723"/>
    </source>
</evidence>
<dbReference type="GO" id="GO:0006082">
    <property type="term" value="P:organic acid metabolic process"/>
    <property type="evidence" value="ECO:0007669"/>
    <property type="project" value="TreeGrafter"/>
</dbReference>
<dbReference type="InterPro" id="IPR008067">
    <property type="entry name" value="Cyt_P450_E_grp-I_CYP2A-like"/>
</dbReference>
<protein>
    <submittedName>
        <fullName evidence="15">Cytochrome P450 2J6</fullName>
    </submittedName>
</protein>
<evidence type="ECO:0000256" key="11">
    <source>
        <dbReference type="ARBA" id="ARBA00023033"/>
    </source>
</evidence>
<dbReference type="GO" id="GO:0020037">
    <property type="term" value="F:heme binding"/>
    <property type="evidence" value="ECO:0007669"/>
    <property type="project" value="InterPro"/>
</dbReference>
<evidence type="ECO:0000256" key="8">
    <source>
        <dbReference type="ARBA" id="ARBA00022848"/>
    </source>
</evidence>
<keyword evidence="7" id="KW-0256">Endoplasmic reticulum</keyword>
<dbReference type="EMBL" id="WKFB01000296">
    <property type="protein sequence ID" value="KAF6727957.1"/>
    <property type="molecule type" value="Genomic_DNA"/>
</dbReference>
<dbReference type="PRINTS" id="PR00385">
    <property type="entry name" value="P450"/>
</dbReference>
<dbReference type="InterPro" id="IPR001128">
    <property type="entry name" value="Cyt_P450"/>
</dbReference>
<dbReference type="Gene3D" id="1.10.630.10">
    <property type="entry name" value="Cytochrome P450"/>
    <property type="match status" value="1"/>
</dbReference>
<evidence type="ECO:0000256" key="4">
    <source>
        <dbReference type="ARBA" id="ARBA00010617"/>
    </source>
</evidence>
<dbReference type="AlphaFoldDB" id="A0A834C927"/>
<keyword evidence="6 13" id="KW-0479">Metal-binding</keyword>
<organism evidence="15 16">
    <name type="scientific">Oryzias melastigma</name>
    <name type="common">Marine medaka</name>
    <dbReference type="NCBI Taxonomy" id="30732"/>
    <lineage>
        <taxon>Eukaryota</taxon>
        <taxon>Metazoa</taxon>
        <taxon>Chordata</taxon>
        <taxon>Craniata</taxon>
        <taxon>Vertebrata</taxon>
        <taxon>Euteleostomi</taxon>
        <taxon>Actinopterygii</taxon>
        <taxon>Neopterygii</taxon>
        <taxon>Teleostei</taxon>
        <taxon>Neoteleostei</taxon>
        <taxon>Acanthomorphata</taxon>
        <taxon>Ovalentaria</taxon>
        <taxon>Atherinomorphae</taxon>
        <taxon>Beloniformes</taxon>
        <taxon>Adrianichthyidae</taxon>
        <taxon>Oryziinae</taxon>
        <taxon>Oryzias</taxon>
    </lineage>
</organism>
<evidence type="ECO:0000313" key="15">
    <source>
        <dbReference type="EMBL" id="KAF6727957.1"/>
    </source>
</evidence>
<name>A0A834C927_ORYME</name>
<dbReference type="InterPro" id="IPR050182">
    <property type="entry name" value="Cytochrome_P450_fam2"/>
</dbReference>
<evidence type="ECO:0000256" key="3">
    <source>
        <dbReference type="ARBA" id="ARBA00004586"/>
    </source>
</evidence>
<evidence type="ECO:0000313" key="16">
    <source>
        <dbReference type="Proteomes" id="UP000646548"/>
    </source>
</evidence>
<comment type="caution">
    <text evidence="15">The sequence shown here is derived from an EMBL/GenBank/DDBJ whole genome shotgun (WGS) entry which is preliminary data.</text>
</comment>
<evidence type="ECO:0000256" key="10">
    <source>
        <dbReference type="ARBA" id="ARBA00023004"/>
    </source>
</evidence>
<evidence type="ECO:0000256" key="13">
    <source>
        <dbReference type="PIRSR" id="PIRSR602401-1"/>
    </source>
</evidence>
<dbReference type="InterPro" id="IPR002401">
    <property type="entry name" value="Cyt_P450_E_grp-I"/>
</dbReference>
<keyword evidence="11 14" id="KW-0503">Monooxygenase</keyword>
<keyword evidence="5 13" id="KW-0349">Heme</keyword>
<comment type="similarity">
    <text evidence="4 14">Belongs to the cytochrome P450 family.</text>
</comment>
<keyword evidence="8" id="KW-0492">Microsome</keyword>
<keyword evidence="12" id="KW-0472">Membrane</keyword>
<comment type="subcellular location">
    <subcellularLocation>
        <location evidence="3">Endoplasmic reticulum membrane</location>
    </subcellularLocation>
    <subcellularLocation>
        <location evidence="2">Microsome membrane</location>
    </subcellularLocation>
</comment>
<dbReference type="GO" id="GO:0005789">
    <property type="term" value="C:endoplasmic reticulum membrane"/>
    <property type="evidence" value="ECO:0007669"/>
    <property type="project" value="UniProtKB-SubCell"/>
</dbReference>
<dbReference type="PRINTS" id="PR00463">
    <property type="entry name" value="EP450I"/>
</dbReference>
<dbReference type="PROSITE" id="PS00086">
    <property type="entry name" value="CYTOCHROME_P450"/>
    <property type="match status" value="1"/>
</dbReference>
<evidence type="ECO:0000256" key="5">
    <source>
        <dbReference type="ARBA" id="ARBA00022617"/>
    </source>
</evidence>
<dbReference type="InterPro" id="IPR036396">
    <property type="entry name" value="Cyt_P450_sf"/>
</dbReference>
<dbReference type="SUPFAM" id="SSF48264">
    <property type="entry name" value="Cytochrome P450"/>
    <property type="match status" value="1"/>
</dbReference>
<evidence type="ECO:0000256" key="1">
    <source>
        <dbReference type="ARBA" id="ARBA00001971"/>
    </source>
</evidence>
<dbReference type="Proteomes" id="UP000646548">
    <property type="component" value="Unassembled WGS sequence"/>
</dbReference>
<sequence>MEQSICEEIRHLQQQIENEKGGPFSPAGLFNNAVSNIICQLVMGKRFDYDDNNYQVMMKYISEAVQLEGSIWGLLYEAFPSLLKHLPGPHNKIFRNYTIVQGFLDQEIKIHKEDLDPNNPRDYIDSFIIEMEKHQDSSLGFTEANLAYCSLDLFVAGTETTSTTLMWALIYLIKHPDVQVKVQQEIDRVIGQNRLPSMADRPNLPYTDAVIHEIQRIGNIVPLNGLRIAAKDTTLGGYFIPKGTSLMPMLTSVLFDKNEWETPDTFNPGHFLDADGKFVKKEAFLPFSAGKRVCLGEGLARMELFLFLVGLLQKFSFSVPEGVELSTEGITGTTRVPHPYKVYAKVR</sequence>
<evidence type="ECO:0000256" key="7">
    <source>
        <dbReference type="ARBA" id="ARBA00022824"/>
    </source>
</evidence>
<evidence type="ECO:0000256" key="9">
    <source>
        <dbReference type="ARBA" id="ARBA00023002"/>
    </source>
</evidence>
<dbReference type="GO" id="GO:0006805">
    <property type="term" value="P:xenobiotic metabolic process"/>
    <property type="evidence" value="ECO:0007669"/>
    <property type="project" value="TreeGrafter"/>
</dbReference>
<feature type="binding site" description="axial binding residue" evidence="13">
    <location>
        <position position="294"/>
    </location>
    <ligand>
        <name>heme</name>
        <dbReference type="ChEBI" id="CHEBI:30413"/>
    </ligand>
    <ligandPart>
        <name>Fe</name>
        <dbReference type="ChEBI" id="CHEBI:18248"/>
    </ligandPart>
</feature>
<dbReference type="PANTHER" id="PTHR24300:SF177">
    <property type="entry name" value="CYTOCHROME P450 2J2"/>
    <property type="match status" value="1"/>
</dbReference>
<gene>
    <name evidence="15" type="ORF">FQA47_019592</name>
</gene>
<evidence type="ECO:0000256" key="12">
    <source>
        <dbReference type="ARBA" id="ARBA00023136"/>
    </source>
</evidence>
<evidence type="ECO:0000256" key="14">
    <source>
        <dbReference type="RuleBase" id="RU000461"/>
    </source>
</evidence>
<comment type="cofactor">
    <cofactor evidence="1 13">
        <name>heme</name>
        <dbReference type="ChEBI" id="CHEBI:30413"/>
    </cofactor>
</comment>
<proteinExistence type="inferred from homology"/>
<dbReference type="PANTHER" id="PTHR24300">
    <property type="entry name" value="CYTOCHROME P450 508A4-RELATED"/>
    <property type="match status" value="1"/>
</dbReference>
<keyword evidence="10 13" id="KW-0408">Iron</keyword>
<dbReference type="InterPro" id="IPR017972">
    <property type="entry name" value="Cyt_P450_CS"/>
</dbReference>
<dbReference type="PRINTS" id="PR01684">
    <property type="entry name" value="EP450ICYP2A"/>
</dbReference>
<evidence type="ECO:0000256" key="2">
    <source>
        <dbReference type="ARBA" id="ARBA00004524"/>
    </source>
</evidence>
<dbReference type="GO" id="GO:0016712">
    <property type="term" value="F:oxidoreductase activity, acting on paired donors, with incorporation or reduction of molecular oxygen, reduced flavin or flavoprotein as one donor, and incorporation of one atom of oxygen"/>
    <property type="evidence" value="ECO:0007669"/>
    <property type="project" value="InterPro"/>
</dbReference>
<dbReference type="FunFam" id="1.10.630.10:FF:000004">
    <property type="entry name" value="cytochrome P450 2D15 isoform X1"/>
    <property type="match status" value="1"/>
</dbReference>
<accession>A0A834C927</accession>